<protein>
    <submittedName>
        <fullName evidence="1">Uncharacterized protein</fullName>
    </submittedName>
</protein>
<comment type="caution">
    <text evidence="1">The sequence shown here is derived from an EMBL/GenBank/DDBJ whole genome shotgun (WGS) entry which is preliminary data.</text>
</comment>
<dbReference type="Proteomes" id="UP000828941">
    <property type="component" value="Chromosome 1"/>
</dbReference>
<dbReference type="EMBL" id="CM039426">
    <property type="protein sequence ID" value="KAI4357766.1"/>
    <property type="molecule type" value="Genomic_DNA"/>
</dbReference>
<sequence length="654" mass="74279">MVRVNAFYILLFSQLLSLLSTGEGHEKCPSSFNCGYLETIQFPFTTIERPDCGILALHGCGNDSVSSKGIQLKKGERYHVMHIDHSTIFVRDDHLHKLLQSRSCEIFNSNYTPNLPPTSPLASFDVKYNITLFKCNKSLHIPQPKLSFNYANCSNYNIYYFPREFELPMSNKPPPKAFAECSILQLPVKDEDDSNDPFTFLSAEVPIKVRFSEECAKCYYHERGMCQLDSRRKFLCVKDDRSWVRKLGIGIGFGILFILIVVFILLRYKQEFQLQSRNNSAHHFLDPESRNSYFGVIVFSYEELEEATNNFDRSKELGDGGFGTVYHGKLRDGREVAVKRLYEHNYKRVEQFMNEIAILTRLRHRNLVSLYGCTSRHSRGLLLVYEFIPNGTVGFHLRSHLAKSRLLSWHIRLKIAVETATALAYLHASDIIHRDVKSNNILLDNYYCVKVADFGLSRLFPNDVTHVSTAPQGTPGYVDPEYHQCYQLTSKSDVYSFGVVLVELISSKPAVDMSRHKDEINLANLALKKIQKSALSELVDPSLGFHSDDEIKRMITSTAELAFHCLQPDKELRPSMDEVLKVLKRIQSGKNEAEYLEEACVHDAEMSNGSVQSLRPASLDLDGVGLSKNMKIASSPKTVTDSWDSKSTTPNVSS</sequence>
<organism evidence="1 2">
    <name type="scientific">Bauhinia variegata</name>
    <name type="common">Purple orchid tree</name>
    <name type="synonym">Phanera variegata</name>
    <dbReference type="NCBI Taxonomy" id="167791"/>
    <lineage>
        <taxon>Eukaryota</taxon>
        <taxon>Viridiplantae</taxon>
        <taxon>Streptophyta</taxon>
        <taxon>Embryophyta</taxon>
        <taxon>Tracheophyta</taxon>
        <taxon>Spermatophyta</taxon>
        <taxon>Magnoliopsida</taxon>
        <taxon>eudicotyledons</taxon>
        <taxon>Gunneridae</taxon>
        <taxon>Pentapetalae</taxon>
        <taxon>rosids</taxon>
        <taxon>fabids</taxon>
        <taxon>Fabales</taxon>
        <taxon>Fabaceae</taxon>
        <taxon>Cercidoideae</taxon>
        <taxon>Cercideae</taxon>
        <taxon>Bauhiniinae</taxon>
        <taxon>Bauhinia</taxon>
    </lineage>
</organism>
<evidence type="ECO:0000313" key="2">
    <source>
        <dbReference type="Proteomes" id="UP000828941"/>
    </source>
</evidence>
<keyword evidence="2" id="KW-1185">Reference proteome</keyword>
<proteinExistence type="predicted"/>
<name>A0ACB9QDJ7_BAUVA</name>
<gene>
    <name evidence="1" type="ORF">L6164_001694</name>
</gene>
<reference evidence="1 2" key="1">
    <citation type="journal article" date="2022" name="DNA Res.">
        <title>Chromosomal-level genome assembly of the orchid tree Bauhinia variegata (Leguminosae; Cercidoideae) supports the allotetraploid origin hypothesis of Bauhinia.</title>
        <authorList>
            <person name="Zhong Y."/>
            <person name="Chen Y."/>
            <person name="Zheng D."/>
            <person name="Pang J."/>
            <person name="Liu Y."/>
            <person name="Luo S."/>
            <person name="Meng S."/>
            <person name="Qian L."/>
            <person name="Wei D."/>
            <person name="Dai S."/>
            <person name="Zhou R."/>
        </authorList>
    </citation>
    <scope>NUCLEOTIDE SEQUENCE [LARGE SCALE GENOMIC DNA]</scope>
    <source>
        <strain evidence="1">BV-YZ2020</strain>
    </source>
</reference>
<accession>A0ACB9QDJ7</accession>
<evidence type="ECO:0000313" key="1">
    <source>
        <dbReference type="EMBL" id="KAI4357766.1"/>
    </source>
</evidence>